<organism evidence="2 3">
    <name type="scientific">Trifolium medium</name>
    <dbReference type="NCBI Taxonomy" id="97028"/>
    <lineage>
        <taxon>Eukaryota</taxon>
        <taxon>Viridiplantae</taxon>
        <taxon>Streptophyta</taxon>
        <taxon>Embryophyta</taxon>
        <taxon>Tracheophyta</taxon>
        <taxon>Spermatophyta</taxon>
        <taxon>Magnoliopsida</taxon>
        <taxon>eudicotyledons</taxon>
        <taxon>Gunneridae</taxon>
        <taxon>Pentapetalae</taxon>
        <taxon>rosids</taxon>
        <taxon>fabids</taxon>
        <taxon>Fabales</taxon>
        <taxon>Fabaceae</taxon>
        <taxon>Papilionoideae</taxon>
        <taxon>50 kb inversion clade</taxon>
        <taxon>NPAAA clade</taxon>
        <taxon>Hologalegina</taxon>
        <taxon>IRL clade</taxon>
        <taxon>Trifolieae</taxon>
        <taxon>Trifolium</taxon>
    </lineage>
</organism>
<dbReference type="CDD" id="cd22160">
    <property type="entry name" value="F-box_AtFBL13-like"/>
    <property type="match status" value="1"/>
</dbReference>
<evidence type="ECO:0000259" key="1">
    <source>
        <dbReference type="PROSITE" id="PS50181"/>
    </source>
</evidence>
<dbReference type="PANTHER" id="PTHR32212">
    <property type="entry name" value="CYCLIN-LIKE F-BOX"/>
    <property type="match status" value="1"/>
</dbReference>
<comment type="caution">
    <text evidence="2">The sequence shown here is derived from an EMBL/GenBank/DDBJ whole genome shotgun (WGS) entry which is preliminary data.</text>
</comment>
<dbReference type="PANTHER" id="PTHR32212:SF234">
    <property type="entry name" value="F-BOX_LRR-REPEAT PROTEIN 13-LIKE"/>
    <property type="match status" value="1"/>
</dbReference>
<accession>A0A392USV8</accession>
<name>A0A392USV8_9FABA</name>
<dbReference type="InterPro" id="IPR001810">
    <property type="entry name" value="F-box_dom"/>
</dbReference>
<dbReference type="AlphaFoldDB" id="A0A392USV8"/>
<proteinExistence type="predicted"/>
<gene>
    <name evidence="2" type="ORF">A2U01_0099603</name>
</gene>
<feature type="domain" description="F-box" evidence="1">
    <location>
        <begin position="15"/>
        <end position="57"/>
    </location>
</feature>
<sequence length="57" mass="6811">MSRRLRLRIRIERREDRISGLPDSLLDHILSFLPTKDAVATSILSKRWKPIWRSQLI</sequence>
<protein>
    <submittedName>
        <fullName evidence="2">F-box/FBD/LRR-repeat protein</fullName>
    </submittedName>
</protein>
<dbReference type="Gene3D" id="1.20.1280.50">
    <property type="match status" value="1"/>
</dbReference>
<reference evidence="2 3" key="1">
    <citation type="journal article" date="2018" name="Front. Plant Sci.">
        <title>Red Clover (Trifolium pratense) and Zigzag Clover (T. medium) - A Picture of Genomic Similarities and Differences.</title>
        <authorList>
            <person name="Dluhosova J."/>
            <person name="Istvanek J."/>
            <person name="Nedelnik J."/>
            <person name="Repkova J."/>
        </authorList>
    </citation>
    <scope>NUCLEOTIDE SEQUENCE [LARGE SCALE GENOMIC DNA]</scope>
    <source>
        <strain evidence="3">cv. 10/8</strain>
        <tissue evidence="2">Leaf</tissue>
    </source>
</reference>
<dbReference type="PROSITE" id="PS50181">
    <property type="entry name" value="FBOX"/>
    <property type="match status" value="1"/>
</dbReference>
<evidence type="ECO:0000313" key="3">
    <source>
        <dbReference type="Proteomes" id="UP000265520"/>
    </source>
</evidence>
<dbReference type="Proteomes" id="UP000265520">
    <property type="component" value="Unassembled WGS sequence"/>
</dbReference>
<dbReference type="InterPro" id="IPR053781">
    <property type="entry name" value="F-box_AtFBL13-like"/>
</dbReference>
<feature type="non-terminal residue" evidence="2">
    <location>
        <position position="57"/>
    </location>
</feature>
<dbReference type="SUPFAM" id="SSF81383">
    <property type="entry name" value="F-box domain"/>
    <property type="match status" value="1"/>
</dbReference>
<dbReference type="EMBL" id="LXQA010948350">
    <property type="protein sequence ID" value="MCI78333.1"/>
    <property type="molecule type" value="Genomic_DNA"/>
</dbReference>
<keyword evidence="3" id="KW-1185">Reference proteome</keyword>
<dbReference type="Pfam" id="PF00646">
    <property type="entry name" value="F-box"/>
    <property type="match status" value="1"/>
</dbReference>
<dbReference type="InterPro" id="IPR036047">
    <property type="entry name" value="F-box-like_dom_sf"/>
</dbReference>
<evidence type="ECO:0000313" key="2">
    <source>
        <dbReference type="EMBL" id="MCI78333.1"/>
    </source>
</evidence>